<dbReference type="InterPro" id="IPR014746">
    <property type="entry name" value="Gln_synth/guanido_kin_cat_dom"/>
</dbReference>
<keyword evidence="2 7" id="KW-0436">Ligase</keyword>
<protein>
    <recommendedName>
        <fullName evidence="7">Glutamyl-tRNA(Gln) amidotransferase subunit B, mitochondrial</fullName>
        <shortName evidence="7">Glu-AdT subunit B</shortName>
        <ecNumber evidence="7">6.3.5.-</ecNumber>
    </recommendedName>
</protein>
<organism evidence="10 11">
    <name type="scientific">Daphnia sinensis</name>
    <dbReference type="NCBI Taxonomy" id="1820382"/>
    <lineage>
        <taxon>Eukaryota</taxon>
        <taxon>Metazoa</taxon>
        <taxon>Ecdysozoa</taxon>
        <taxon>Arthropoda</taxon>
        <taxon>Crustacea</taxon>
        <taxon>Branchiopoda</taxon>
        <taxon>Diplostraca</taxon>
        <taxon>Cladocera</taxon>
        <taxon>Anomopoda</taxon>
        <taxon>Daphniidae</taxon>
        <taxon>Daphnia</taxon>
        <taxon>Daphnia similis group</taxon>
    </lineage>
</organism>
<evidence type="ECO:0000256" key="7">
    <source>
        <dbReference type="HAMAP-Rule" id="MF_03147"/>
    </source>
</evidence>
<keyword evidence="4 7" id="KW-0067">ATP-binding</keyword>
<comment type="subunit">
    <text evidence="7">Subunit of the heterotrimeric GatCAB amidotransferase (AdT) complex, composed of A, B and C subunits.</text>
</comment>
<keyword evidence="5 7" id="KW-0648">Protein biosynthesis</keyword>
<dbReference type="InterPro" id="IPR006075">
    <property type="entry name" value="Asn/Gln-tRNA_Trfase_suB/E_cat"/>
</dbReference>
<comment type="caution">
    <text evidence="10">The sequence shown here is derived from an EMBL/GenBank/DDBJ whole genome shotgun (WGS) entry which is preliminary data.</text>
</comment>
<reference evidence="10" key="1">
    <citation type="submission" date="2022-05" db="EMBL/GenBank/DDBJ databases">
        <title>A multi-omics perspective on studying reproductive biology in Daphnia sinensis.</title>
        <authorList>
            <person name="Jia J."/>
        </authorList>
    </citation>
    <scope>NUCLEOTIDE SEQUENCE</scope>
    <source>
        <strain evidence="10">WSL</strain>
    </source>
</reference>
<dbReference type="GO" id="GO:0005524">
    <property type="term" value="F:ATP binding"/>
    <property type="evidence" value="ECO:0007669"/>
    <property type="project" value="UniProtKB-KW"/>
</dbReference>
<comment type="catalytic activity">
    <reaction evidence="6 7">
        <text>L-glutamyl-tRNA(Gln) + L-glutamine + ATP + H2O = L-glutaminyl-tRNA(Gln) + L-glutamate + ADP + phosphate + H(+)</text>
        <dbReference type="Rhea" id="RHEA:17521"/>
        <dbReference type="Rhea" id="RHEA-COMP:9681"/>
        <dbReference type="Rhea" id="RHEA-COMP:9684"/>
        <dbReference type="ChEBI" id="CHEBI:15377"/>
        <dbReference type="ChEBI" id="CHEBI:15378"/>
        <dbReference type="ChEBI" id="CHEBI:29985"/>
        <dbReference type="ChEBI" id="CHEBI:30616"/>
        <dbReference type="ChEBI" id="CHEBI:43474"/>
        <dbReference type="ChEBI" id="CHEBI:58359"/>
        <dbReference type="ChEBI" id="CHEBI:78520"/>
        <dbReference type="ChEBI" id="CHEBI:78521"/>
        <dbReference type="ChEBI" id="CHEBI:456216"/>
    </reaction>
</comment>
<dbReference type="InterPro" id="IPR003789">
    <property type="entry name" value="Asn/Gln_tRNA_amidoTrase-B-like"/>
</dbReference>
<dbReference type="NCBIfam" id="NF004014">
    <property type="entry name" value="PRK05477.1-4"/>
    <property type="match status" value="1"/>
</dbReference>
<dbReference type="GO" id="GO:0070681">
    <property type="term" value="P:glutaminyl-tRNAGln biosynthesis via transamidation"/>
    <property type="evidence" value="ECO:0007669"/>
    <property type="project" value="UniProtKB-UniRule"/>
</dbReference>
<sequence>MIFNVRTSGLHSLLLWKLKGKLCFWPSTCGLREIFTFNSALGKPQEKWKDWFSVVGLEVHAQIKTSSKLFSGSANKFASPANSLVSLFDCAIPGTLPVLNKHSVEAALLTALALNCNINLISEFDRKHYFYADMPAGYQITQQRIPLAVDGHLDFAVFSPAVHKTPYKKQSKIKQLQLEQDSGKSLHEESMFGSLIDLNRAGVGLMELVFEPDLKDGEEAVACISELVRILEVLGTCDCKMEEGSLRVDANVSVHKAGDHFGTRTEIKNLNSLRALSRSIDYEISRQIDVLENGGKITNETRGYDPQLKTTLSMRDKEEKQDYRYMPEPNLLPLNLLKLKLNPSDFRARIPVLPEQQRRLLMNKYQLSLETTIQLVNGGNIGYFEEVMGALPDLPVKKVCSLLLTDMLGLLHKDEKTIQQCPVHPHQFAEVVELVKNKTITHAASQNLLSILYHGDKRNPKQVVEEEGWAMINDSKKLEAICQQILSANPKAVASFRAGKTKVFKSLSAHLKKECNDKYDMGEATQTLRRLLEERVE</sequence>
<evidence type="ECO:0000313" key="10">
    <source>
        <dbReference type="EMBL" id="KAI9550072.1"/>
    </source>
</evidence>
<evidence type="ECO:0000256" key="1">
    <source>
        <dbReference type="ARBA" id="ARBA00005306"/>
    </source>
</evidence>
<dbReference type="NCBIfam" id="TIGR00133">
    <property type="entry name" value="gatB"/>
    <property type="match status" value="1"/>
</dbReference>
<dbReference type="PANTHER" id="PTHR11659:SF0">
    <property type="entry name" value="GLUTAMYL-TRNA(GLN) AMIDOTRANSFERASE SUBUNIT B, MITOCHONDRIAL"/>
    <property type="match status" value="1"/>
</dbReference>
<dbReference type="AlphaFoldDB" id="A0AAD5KFG9"/>
<dbReference type="Proteomes" id="UP000820818">
    <property type="component" value="Unassembled WGS sequence"/>
</dbReference>
<name>A0AAD5KFG9_9CRUS</name>
<dbReference type="Pfam" id="PF02637">
    <property type="entry name" value="GatB_Yqey"/>
    <property type="match status" value="1"/>
</dbReference>
<evidence type="ECO:0000256" key="3">
    <source>
        <dbReference type="ARBA" id="ARBA00022741"/>
    </source>
</evidence>
<dbReference type="EMBL" id="WJBH02000192">
    <property type="protein sequence ID" value="KAI9550048.1"/>
    <property type="molecule type" value="Genomic_DNA"/>
</dbReference>
<evidence type="ECO:0000256" key="2">
    <source>
        <dbReference type="ARBA" id="ARBA00022598"/>
    </source>
</evidence>
<comment type="subcellular location">
    <subcellularLocation>
        <location evidence="7">Mitochondrion</location>
    </subcellularLocation>
</comment>
<gene>
    <name evidence="10" type="ORF">GHT06_001550</name>
    <name evidence="9" type="ORF">GHT06_003096</name>
</gene>
<comment type="function">
    <text evidence="7">Allows the formation of correctly charged Gln-tRNA(Gln) through the transamidation of misacylated Glu-tRNA(Gln) in the mitochondria. The reaction takes place in the presence of glutamine and ATP through an activated gamma-phospho-Glu-tRNA(Gln).</text>
</comment>
<proteinExistence type="inferred from homology"/>
<dbReference type="InterPro" id="IPR018027">
    <property type="entry name" value="Asn/Gln_amidotransferase"/>
</dbReference>
<dbReference type="Gene3D" id="1.10.10.410">
    <property type="match status" value="1"/>
</dbReference>
<evidence type="ECO:0000256" key="6">
    <source>
        <dbReference type="ARBA" id="ARBA00047913"/>
    </source>
</evidence>
<comment type="similarity">
    <text evidence="1 7">Belongs to the GatB/GatE family. GatB subfamily.</text>
</comment>
<evidence type="ECO:0000259" key="8">
    <source>
        <dbReference type="SMART" id="SM00845"/>
    </source>
</evidence>
<dbReference type="SUPFAM" id="SSF55931">
    <property type="entry name" value="Glutamine synthetase/guanido kinase"/>
    <property type="match status" value="1"/>
</dbReference>
<dbReference type="GO" id="GO:0032543">
    <property type="term" value="P:mitochondrial translation"/>
    <property type="evidence" value="ECO:0007669"/>
    <property type="project" value="UniProtKB-UniRule"/>
</dbReference>
<dbReference type="GO" id="GO:0005739">
    <property type="term" value="C:mitochondrion"/>
    <property type="evidence" value="ECO:0007669"/>
    <property type="project" value="UniProtKB-SubCell"/>
</dbReference>
<dbReference type="GO" id="GO:0030956">
    <property type="term" value="C:glutamyl-tRNA(Gln) amidotransferase complex"/>
    <property type="evidence" value="ECO:0007669"/>
    <property type="project" value="UniProtKB-UniRule"/>
</dbReference>
<dbReference type="NCBIfam" id="NF004012">
    <property type="entry name" value="PRK05477.1-2"/>
    <property type="match status" value="1"/>
</dbReference>
<evidence type="ECO:0000313" key="9">
    <source>
        <dbReference type="EMBL" id="KAI9550048.1"/>
    </source>
</evidence>
<feature type="domain" description="Asn/Gln amidotransferase" evidence="8">
    <location>
        <begin position="382"/>
        <end position="532"/>
    </location>
</feature>
<keyword evidence="7" id="KW-0496">Mitochondrion</keyword>
<evidence type="ECO:0000256" key="5">
    <source>
        <dbReference type="ARBA" id="ARBA00022917"/>
    </source>
</evidence>
<dbReference type="HAMAP" id="MF_00121">
    <property type="entry name" value="GatB"/>
    <property type="match status" value="1"/>
</dbReference>
<dbReference type="EC" id="6.3.5.-" evidence="7"/>
<keyword evidence="3 7" id="KW-0547">Nucleotide-binding</keyword>
<dbReference type="EMBL" id="WJBH02000189">
    <property type="protein sequence ID" value="KAI9550072.1"/>
    <property type="molecule type" value="Genomic_DNA"/>
</dbReference>
<dbReference type="SUPFAM" id="SSF89095">
    <property type="entry name" value="GatB/YqeY motif"/>
    <property type="match status" value="1"/>
</dbReference>
<keyword evidence="11" id="KW-1185">Reference proteome</keyword>
<dbReference type="InterPro" id="IPR004413">
    <property type="entry name" value="GatB"/>
</dbReference>
<dbReference type="SMART" id="SM00845">
    <property type="entry name" value="GatB_Yqey"/>
    <property type="match status" value="1"/>
</dbReference>
<evidence type="ECO:0000256" key="4">
    <source>
        <dbReference type="ARBA" id="ARBA00022840"/>
    </source>
</evidence>
<dbReference type="InterPro" id="IPR023168">
    <property type="entry name" value="GatB_Yqey_C_2"/>
</dbReference>
<dbReference type="GO" id="GO:0050567">
    <property type="term" value="F:glutaminyl-tRNA synthase (glutamine-hydrolyzing) activity"/>
    <property type="evidence" value="ECO:0007669"/>
    <property type="project" value="UniProtKB-UniRule"/>
</dbReference>
<dbReference type="PANTHER" id="PTHR11659">
    <property type="entry name" value="GLUTAMYL-TRNA GLN AMIDOTRANSFERASE SUBUNIT B MITOCHONDRIAL AND PROKARYOTIC PET112-RELATED"/>
    <property type="match status" value="1"/>
</dbReference>
<dbReference type="InterPro" id="IPR017959">
    <property type="entry name" value="Asn/Gln-tRNA_amidoTrfase_suB/E"/>
</dbReference>
<evidence type="ECO:0000313" key="11">
    <source>
        <dbReference type="Proteomes" id="UP000820818"/>
    </source>
</evidence>
<accession>A0AAD5KFG9</accession>
<dbReference type="Pfam" id="PF02934">
    <property type="entry name" value="GatB_N"/>
    <property type="match status" value="1"/>
</dbReference>